<evidence type="ECO:0000256" key="6">
    <source>
        <dbReference type="SAM" id="SignalP"/>
    </source>
</evidence>
<keyword evidence="9" id="KW-1185">Reference proteome</keyword>
<evidence type="ECO:0000256" key="3">
    <source>
        <dbReference type="ARBA" id="ARBA00022525"/>
    </source>
</evidence>
<dbReference type="InterPro" id="IPR005103">
    <property type="entry name" value="AA9_LPMO"/>
</dbReference>
<evidence type="ECO:0000259" key="7">
    <source>
        <dbReference type="Pfam" id="PF03443"/>
    </source>
</evidence>
<dbReference type="GO" id="GO:0005576">
    <property type="term" value="C:extracellular region"/>
    <property type="evidence" value="ECO:0007669"/>
    <property type="project" value="UniProtKB-SubCell"/>
</dbReference>
<evidence type="ECO:0000313" key="9">
    <source>
        <dbReference type="Proteomes" id="UP000799750"/>
    </source>
</evidence>
<keyword evidence="5" id="KW-0119">Carbohydrate metabolism</keyword>
<keyword evidence="6" id="KW-0732">Signal</keyword>
<feature type="domain" description="Auxiliary Activity family 9 catalytic" evidence="7">
    <location>
        <begin position="22"/>
        <end position="234"/>
    </location>
</feature>
<dbReference type="GO" id="GO:0008810">
    <property type="term" value="F:cellulase activity"/>
    <property type="evidence" value="ECO:0007669"/>
    <property type="project" value="UniProtKB-UniRule"/>
</dbReference>
<feature type="chain" id="PRO_5025398102" description="AA9 family lytic polysaccharide monooxygenase" evidence="6">
    <location>
        <begin position="22"/>
        <end position="465"/>
    </location>
</feature>
<keyword evidence="5" id="KW-0136">Cellulose degradation</keyword>
<dbReference type="Gene3D" id="2.70.50.70">
    <property type="match status" value="1"/>
</dbReference>
<dbReference type="Pfam" id="PF03443">
    <property type="entry name" value="AA9"/>
    <property type="match status" value="1"/>
</dbReference>
<dbReference type="EC" id="1.14.99.56" evidence="5"/>
<feature type="signal peptide" evidence="6">
    <location>
        <begin position="1"/>
        <end position="21"/>
    </location>
</feature>
<protein>
    <recommendedName>
        <fullName evidence="5">AA9 family lytic polysaccharide monooxygenase</fullName>
        <ecNumber evidence="5">1.14.99.56</ecNumber>
    </recommendedName>
    <alternativeName>
        <fullName evidence="5">Endo-beta-1,4-glucanase</fullName>
    </alternativeName>
    <alternativeName>
        <fullName evidence="5">Glycosyl hydrolase 61 family protein</fullName>
    </alternativeName>
</protein>
<organism evidence="8 9">
    <name type="scientific">Lophium mytilinum</name>
    <dbReference type="NCBI Taxonomy" id="390894"/>
    <lineage>
        <taxon>Eukaryota</taxon>
        <taxon>Fungi</taxon>
        <taxon>Dikarya</taxon>
        <taxon>Ascomycota</taxon>
        <taxon>Pezizomycotina</taxon>
        <taxon>Dothideomycetes</taxon>
        <taxon>Pleosporomycetidae</taxon>
        <taxon>Mytilinidiales</taxon>
        <taxon>Mytilinidiaceae</taxon>
        <taxon>Lophium</taxon>
    </lineage>
</organism>
<name>A0A6A6QJ23_9PEZI</name>
<dbReference type="Proteomes" id="UP000799750">
    <property type="component" value="Unassembled WGS sequence"/>
</dbReference>
<comment type="function">
    <text evidence="5">Lytic polysaccharide monooxygenase (LMPO) that depolymerizes crystalline and amorphous polysaccharides via the oxidation of scissile alpha- or beta-(1-4)-glycosidic bonds, yielding C1 and/or C4 oxidation products. Catalysis by LPMOs requires the reduction of the active-site copper from Cu(II) to Cu(I) by a reducing agent and H(2)O(2) or O(2) as a cosubstrate.</text>
</comment>
<dbReference type="GO" id="GO:0030248">
    <property type="term" value="F:cellulose binding"/>
    <property type="evidence" value="ECO:0007669"/>
    <property type="project" value="UniProtKB-UniRule"/>
</dbReference>
<dbReference type="AlphaFoldDB" id="A0A6A6QJ23"/>
<comment type="catalytic activity">
    <reaction evidence="5">
        <text>[(1-&gt;4)-beta-D-glucosyl]n+m + reduced acceptor + O2 = 4-dehydro-beta-D-glucosyl-[(1-&gt;4)-beta-D-glucosyl]n-1 + [(1-&gt;4)-beta-D-glucosyl]m + acceptor + H2O.</text>
        <dbReference type="EC" id="1.14.99.56"/>
    </reaction>
</comment>
<gene>
    <name evidence="8" type="ORF">BU16DRAFT_102984</name>
</gene>
<comment type="cofactor">
    <cofactor evidence="1">
        <name>Cu(2+)</name>
        <dbReference type="ChEBI" id="CHEBI:29036"/>
    </cofactor>
</comment>
<evidence type="ECO:0000256" key="1">
    <source>
        <dbReference type="ARBA" id="ARBA00001973"/>
    </source>
</evidence>
<dbReference type="CDD" id="cd21175">
    <property type="entry name" value="LPMO_AA9"/>
    <property type="match status" value="1"/>
</dbReference>
<evidence type="ECO:0000256" key="5">
    <source>
        <dbReference type="RuleBase" id="RU368122"/>
    </source>
</evidence>
<dbReference type="InterPro" id="IPR049892">
    <property type="entry name" value="AA9"/>
</dbReference>
<sequence>MLFSKTPALLLALAAARSAVAHTVFTHFYVNGLSQGVGVAMRMNKTPNKASFPVENLASSDMACGFDGTQGVSRVQTVKDGSTLTFEFHSWPDDFSKKSLDPGHKGPCAVYLKKVGSAVEDPGTGDGWFKIFDDGYDSAKDEWCTDRLIANNGRLSVKLPANLKGGDYLARPELLALHNAVSGDPQFYTGCAQIFLESKGTLVPKSTVSIPGYVKAGEESVSFNIYYNPEKKPYPIPGPKVAKLKVGASTGATENTQKDGLKPAGCIMENANWCGFEVPSYTDEKGCWASAQDCWNQGNKCYKPYPPTGAAGCELWEKKCQAIDDACNNKQFTGPPNKGKDLTPSQTSIVIGLVMPTANVAQGGDDSPAPSSAVEVAASSVASPSTFAAITSAPAYSKPVTLISKSKTASTSKEAVEAPAPTYNPYLKTVTETVVKTEVEYVTLYNKHRRDSHVRRHAAGLEPQS</sequence>
<accession>A0A6A6QJ23</accession>
<comment type="domain">
    <text evidence="5">Has a modular structure: an endo-beta-1,4-glucanase catalytic module at the N-terminus, a linker rich in serines and threonines, and a C-terminal carbohydrate-binding module (CBM).</text>
</comment>
<dbReference type="OrthoDB" id="5985073at2759"/>
<evidence type="ECO:0000256" key="4">
    <source>
        <dbReference type="ARBA" id="ARBA00023157"/>
    </source>
</evidence>
<keyword evidence="4 5" id="KW-1015">Disulfide bond</keyword>
<dbReference type="EMBL" id="MU004194">
    <property type="protein sequence ID" value="KAF2492089.1"/>
    <property type="molecule type" value="Genomic_DNA"/>
</dbReference>
<evidence type="ECO:0000256" key="2">
    <source>
        <dbReference type="ARBA" id="ARBA00004613"/>
    </source>
</evidence>
<comment type="subcellular location">
    <subcellularLocation>
        <location evidence="2 5">Secreted</location>
    </subcellularLocation>
</comment>
<keyword evidence="3 5" id="KW-0964">Secreted</keyword>
<proteinExistence type="predicted"/>
<reference evidence="8" key="1">
    <citation type="journal article" date="2020" name="Stud. Mycol.">
        <title>101 Dothideomycetes genomes: a test case for predicting lifestyles and emergence of pathogens.</title>
        <authorList>
            <person name="Haridas S."/>
            <person name="Albert R."/>
            <person name="Binder M."/>
            <person name="Bloem J."/>
            <person name="Labutti K."/>
            <person name="Salamov A."/>
            <person name="Andreopoulos B."/>
            <person name="Baker S."/>
            <person name="Barry K."/>
            <person name="Bills G."/>
            <person name="Bluhm B."/>
            <person name="Cannon C."/>
            <person name="Castanera R."/>
            <person name="Culley D."/>
            <person name="Daum C."/>
            <person name="Ezra D."/>
            <person name="Gonzalez J."/>
            <person name="Henrissat B."/>
            <person name="Kuo A."/>
            <person name="Liang C."/>
            <person name="Lipzen A."/>
            <person name="Lutzoni F."/>
            <person name="Magnuson J."/>
            <person name="Mondo S."/>
            <person name="Nolan M."/>
            <person name="Ohm R."/>
            <person name="Pangilinan J."/>
            <person name="Park H.-J."/>
            <person name="Ramirez L."/>
            <person name="Alfaro M."/>
            <person name="Sun H."/>
            <person name="Tritt A."/>
            <person name="Yoshinaga Y."/>
            <person name="Zwiers L.-H."/>
            <person name="Turgeon B."/>
            <person name="Goodwin S."/>
            <person name="Spatafora J."/>
            <person name="Crous P."/>
            <person name="Grigoriev I."/>
        </authorList>
    </citation>
    <scope>NUCLEOTIDE SEQUENCE</scope>
    <source>
        <strain evidence="8">CBS 269.34</strain>
    </source>
</reference>
<dbReference type="PANTHER" id="PTHR33353">
    <property type="entry name" value="PUTATIVE (AFU_ORTHOLOGUE AFUA_1G12560)-RELATED"/>
    <property type="match status" value="1"/>
</dbReference>
<dbReference type="PANTHER" id="PTHR33353:SF32">
    <property type="entry name" value="ENDO-BETA-1,4-GLUCANASE D"/>
    <property type="match status" value="1"/>
</dbReference>
<keyword evidence="5" id="KW-0624">Polysaccharide degradation</keyword>
<evidence type="ECO:0000313" key="8">
    <source>
        <dbReference type="EMBL" id="KAF2492089.1"/>
    </source>
</evidence>
<dbReference type="GO" id="GO:0030245">
    <property type="term" value="P:cellulose catabolic process"/>
    <property type="evidence" value="ECO:0007669"/>
    <property type="project" value="UniProtKB-UniRule"/>
</dbReference>